<dbReference type="Pfam" id="PF04199">
    <property type="entry name" value="Cyclase"/>
    <property type="match status" value="1"/>
</dbReference>
<comment type="subunit">
    <text evidence="2 9">Homodimer.</text>
</comment>
<comment type="function">
    <text evidence="1 9">Catalyzes the hydrolysis of N-formyl-L-kynurenine to L-kynurenine, the second step in the kynurenine pathway of tryptophan degradation.</text>
</comment>
<dbReference type="InterPro" id="IPR037175">
    <property type="entry name" value="KFase_sf"/>
</dbReference>
<dbReference type="PANTHER" id="PTHR31118">
    <property type="entry name" value="CYCLASE-LIKE PROTEIN 2"/>
    <property type="match status" value="1"/>
</dbReference>
<keyword evidence="5 9" id="KW-0862">Zinc</keyword>
<evidence type="ECO:0000256" key="6">
    <source>
        <dbReference type="ARBA" id="ARBA00023079"/>
    </source>
</evidence>
<gene>
    <name evidence="9 10" type="primary">kynB</name>
    <name evidence="10" type="ORF">DT065_12240</name>
</gene>
<evidence type="ECO:0000256" key="7">
    <source>
        <dbReference type="ARBA" id="ARBA00048496"/>
    </source>
</evidence>
<comment type="similarity">
    <text evidence="9">Belongs to the Cyclase 1 superfamily. KynB family.</text>
</comment>
<dbReference type="KEGG" id="rue:DT065_12240"/>
<dbReference type="Proteomes" id="UP000252100">
    <property type="component" value="Chromosome"/>
</dbReference>
<feature type="binding site" evidence="9">
    <location>
        <position position="31"/>
    </location>
    <ligand>
        <name>substrate</name>
    </ligand>
</feature>
<dbReference type="FunFam" id="3.50.30.50:FF:000001">
    <property type="entry name" value="Kynurenine formamidase"/>
    <property type="match status" value="1"/>
</dbReference>
<dbReference type="InterPro" id="IPR007325">
    <property type="entry name" value="KFase/CYL"/>
</dbReference>
<evidence type="ECO:0000313" key="10">
    <source>
        <dbReference type="EMBL" id="AXF56704.1"/>
    </source>
</evidence>
<comment type="pathway">
    <text evidence="8 9">Amino-acid degradation; L-tryptophan degradation via kynurenine pathway; L-kynurenine from L-tryptophan: step 2/2.</text>
</comment>
<feature type="binding site" evidence="9">
    <location>
        <position position="67"/>
    </location>
    <ligand>
        <name>Zn(2+)</name>
        <dbReference type="ChEBI" id="CHEBI:29105"/>
        <label>2</label>
    </ligand>
</feature>
<keyword evidence="3 9" id="KW-0479">Metal-binding</keyword>
<feature type="binding site" evidence="9">
    <location>
        <position position="174"/>
    </location>
    <ligand>
        <name>Zn(2+)</name>
        <dbReference type="ChEBI" id="CHEBI:29105"/>
        <label>2</label>
    </ligand>
</feature>
<dbReference type="EMBL" id="CP031092">
    <property type="protein sequence ID" value="AXF56704.1"/>
    <property type="molecule type" value="Genomic_DNA"/>
</dbReference>
<dbReference type="NCBIfam" id="TIGR03035">
    <property type="entry name" value="trp_arylform"/>
    <property type="match status" value="1"/>
</dbReference>
<sequence length="235" mass="26219">MKINEEWWHKLGKGTTWIDISQPLDHKIATWPNDTPFSYERAVTKERSGSVNIGKIAMSLHTGTHVDAPFHFDNEGNGILDLDLNVFIGKARLIDVTHCQESIGPKAFEALDLETFPPRVLLRTSLPNDRERFPEKIPYLEPDIAVLLKEKGVRFIGIDAPSVDPLDSKALPAHHALFEHGIHILENVMLDRLAPGNYEFVALPLPLADADGSPVRAAVRPLYGKEEHDAGKESE</sequence>
<name>A0A345C0H3_9BACI</name>
<evidence type="ECO:0000313" key="11">
    <source>
        <dbReference type="Proteomes" id="UP000252100"/>
    </source>
</evidence>
<feature type="binding site" evidence="9">
    <location>
        <position position="186"/>
    </location>
    <ligand>
        <name>Zn(2+)</name>
        <dbReference type="ChEBI" id="CHEBI:29105"/>
        <label>2</label>
    </ligand>
</feature>
<dbReference type="GO" id="GO:0008270">
    <property type="term" value="F:zinc ion binding"/>
    <property type="evidence" value="ECO:0007669"/>
    <property type="project" value="UniProtKB-UniRule"/>
</dbReference>
<dbReference type="EC" id="3.5.1.9" evidence="9"/>
<dbReference type="GO" id="GO:0004328">
    <property type="term" value="F:formamidase activity"/>
    <property type="evidence" value="ECO:0007669"/>
    <property type="project" value="InterPro"/>
</dbReference>
<feature type="binding site" evidence="9">
    <location>
        <position position="186"/>
    </location>
    <ligand>
        <name>Zn(2+)</name>
        <dbReference type="ChEBI" id="CHEBI:29105"/>
        <label>1</label>
    </ligand>
</feature>
<comment type="catalytic activity">
    <reaction evidence="7 9">
        <text>N-formyl-L-kynurenine + H2O = L-kynurenine + formate + H(+)</text>
        <dbReference type="Rhea" id="RHEA:13009"/>
        <dbReference type="ChEBI" id="CHEBI:15377"/>
        <dbReference type="ChEBI" id="CHEBI:15378"/>
        <dbReference type="ChEBI" id="CHEBI:15740"/>
        <dbReference type="ChEBI" id="CHEBI:57959"/>
        <dbReference type="ChEBI" id="CHEBI:58629"/>
        <dbReference type="EC" id="3.5.1.9"/>
    </reaction>
</comment>
<evidence type="ECO:0000256" key="2">
    <source>
        <dbReference type="ARBA" id="ARBA00011738"/>
    </source>
</evidence>
<feature type="binding site" evidence="9">
    <location>
        <position position="65"/>
    </location>
    <ligand>
        <name>Zn(2+)</name>
        <dbReference type="ChEBI" id="CHEBI:29105"/>
        <label>1</label>
    </ligand>
</feature>
<evidence type="ECO:0000256" key="1">
    <source>
        <dbReference type="ARBA" id="ARBA00002204"/>
    </source>
</evidence>
<evidence type="ECO:0000256" key="8">
    <source>
        <dbReference type="ARBA" id="ARBA00060547"/>
    </source>
</evidence>
<dbReference type="InterPro" id="IPR017484">
    <property type="entry name" value="Kynurenine_formamidase_bac"/>
</dbReference>
<feature type="binding site" evidence="9">
    <location>
        <position position="67"/>
    </location>
    <ligand>
        <name>Zn(2+)</name>
        <dbReference type="ChEBI" id="CHEBI:29105"/>
        <label>1</label>
    </ligand>
</feature>
<dbReference type="HAMAP" id="MF_01969">
    <property type="entry name" value="KynB"/>
    <property type="match status" value="1"/>
</dbReference>
<protein>
    <recommendedName>
        <fullName evidence="9">Kynurenine formamidase</fullName>
        <shortName evidence="9">KFA</shortName>
        <shortName evidence="9">KFase</shortName>
        <ecNumber evidence="9">3.5.1.9</ecNumber>
    </recommendedName>
    <alternativeName>
        <fullName evidence="9">Arylformamidase</fullName>
    </alternativeName>
    <alternativeName>
        <fullName evidence="9">N-formylkynurenine formamidase</fullName>
        <shortName evidence="9">FKF</shortName>
    </alternativeName>
</protein>
<keyword evidence="6 9" id="KW-0823">Tryptophan catabolism</keyword>
<dbReference type="OrthoDB" id="9796085at2"/>
<reference evidence="10 11" key="1">
    <citation type="journal article" date="2018" name="J. Microbiol.">
        <title>Salicibibacter kimchii gen. nov., sp. nov., a moderately halophilic and alkalitolerant bacterium in the family Bacillaceae, isolated from kimchi.</title>
        <authorList>
            <person name="Jang J.Y."/>
            <person name="Oh Y.J."/>
            <person name="Lim S.K."/>
            <person name="Park H.K."/>
            <person name="Lee C."/>
            <person name="Kim J.Y."/>
            <person name="Lee M.A."/>
            <person name="Choi H.J."/>
        </authorList>
    </citation>
    <scope>NUCLEOTIDE SEQUENCE [LARGE SCALE GENOMIC DNA]</scope>
    <source>
        <strain evidence="10 11">NKC1-1</strain>
    </source>
</reference>
<evidence type="ECO:0000256" key="5">
    <source>
        <dbReference type="ARBA" id="ARBA00022833"/>
    </source>
</evidence>
<accession>A0A345C0H3</accession>
<dbReference type="GO" id="GO:0019441">
    <property type="term" value="P:L-tryptophan catabolic process to kynurenine"/>
    <property type="evidence" value="ECO:0007669"/>
    <property type="project" value="UniProtKB-UniRule"/>
</dbReference>
<dbReference type="UniPathway" id="UPA00333">
    <property type="reaction ID" value="UER00454"/>
</dbReference>
<keyword evidence="4 9" id="KW-0378">Hydrolase</keyword>
<proteinExistence type="inferred from homology"/>
<evidence type="ECO:0000256" key="3">
    <source>
        <dbReference type="ARBA" id="ARBA00022723"/>
    </source>
</evidence>
<feature type="binding site" evidence="9">
    <location>
        <position position="61"/>
    </location>
    <ligand>
        <name>Zn(2+)</name>
        <dbReference type="ChEBI" id="CHEBI:29105"/>
        <label>1</label>
    </ligand>
</feature>
<dbReference type="PANTHER" id="PTHR31118:SF32">
    <property type="entry name" value="KYNURENINE FORMAMIDASE"/>
    <property type="match status" value="1"/>
</dbReference>
<feature type="active site" description="Proton donor/acceptor" evidence="9">
    <location>
        <position position="71"/>
    </location>
</feature>
<dbReference type="SUPFAM" id="SSF102198">
    <property type="entry name" value="Putative cyclase"/>
    <property type="match status" value="1"/>
</dbReference>
<organism evidence="10 11">
    <name type="scientific">Salicibibacter kimchii</name>
    <dbReference type="NCBI Taxonomy" id="2099786"/>
    <lineage>
        <taxon>Bacteria</taxon>
        <taxon>Bacillati</taxon>
        <taxon>Bacillota</taxon>
        <taxon>Bacilli</taxon>
        <taxon>Bacillales</taxon>
        <taxon>Bacillaceae</taxon>
        <taxon>Salicibibacter</taxon>
    </lineage>
</organism>
<evidence type="ECO:0000256" key="4">
    <source>
        <dbReference type="ARBA" id="ARBA00022801"/>
    </source>
</evidence>
<dbReference type="Gene3D" id="3.50.30.50">
    <property type="entry name" value="Putative cyclase"/>
    <property type="match status" value="1"/>
</dbReference>
<comment type="cofactor">
    <cofactor evidence="9">
        <name>Zn(2+)</name>
        <dbReference type="ChEBI" id="CHEBI:29105"/>
    </cofactor>
    <text evidence="9">Binds 2 zinc ions per subunit.</text>
</comment>
<keyword evidence="11" id="KW-1185">Reference proteome</keyword>
<dbReference type="AlphaFoldDB" id="A0A345C0H3"/>
<dbReference type="GO" id="GO:0004061">
    <property type="term" value="F:arylformamidase activity"/>
    <property type="evidence" value="ECO:0007669"/>
    <property type="project" value="UniProtKB-UniRule"/>
</dbReference>
<evidence type="ECO:0000256" key="9">
    <source>
        <dbReference type="HAMAP-Rule" id="MF_01969"/>
    </source>
</evidence>